<feature type="compositionally biased region" description="Basic and acidic residues" evidence="20">
    <location>
        <begin position="626"/>
        <end position="635"/>
    </location>
</feature>
<dbReference type="FunFam" id="2.10.25.10:FF:000077">
    <property type="entry name" value="Latent-transforming growth factor beta-binding protein 3 isoform 1"/>
    <property type="match status" value="1"/>
</dbReference>
<accession>A0A9J8AJ43</accession>
<dbReference type="InterPro" id="IPR052080">
    <property type="entry name" value="vWF_C/EGF_Fibrillin"/>
</dbReference>
<evidence type="ECO:0000256" key="4">
    <source>
        <dbReference type="ARBA" id="ARBA00022530"/>
    </source>
</evidence>
<feature type="domain" description="EGF-like" evidence="21">
    <location>
        <begin position="1423"/>
        <end position="1463"/>
    </location>
</feature>
<dbReference type="GO" id="GO:0008270">
    <property type="term" value="F:zinc ion binding"/>
    <property type="evidence" value="ECO:0007669"/>
    <property type="project" value="UniProtKB-KW"/>
</dbReference>
<evidence type="ECO:0000259" key="22">
    <source>
        <dbReference type="PROSITE" id="PS50157"/>
    </source>
</evidence>
<dbReference type="FunFam" id="2.10.25.10:FF:000115">
    <property type="entry name" value="latent-transforming growth factor beta-binding protein 4 isoform X2"/>
    <property type="match status" value="2"/>
</dbReference>
<dbReference type="Gene3D" id="3.90.290.10">
    <property type="entry name" value="TGF-beta binding (TB) domain"/>
    <property type="match status" value="4"/>
</dbReference>
<keyword evidence="15" id="KW-0325">Glycoprotein</keyword>
<evidence type="ECO:0000256" key="13">
    <source>
        <dbReference type="ARBA" id="ARBA00023157"/>
    </source>
</evidence>
<evidence type="ECO:0000256" key="20">
    <source>
        <dbReference type="SAM" id="MobiDB-lite"/>
    </source>
</evidence>
<dbReference type="SUPFAM" id="SSF57667">
    <property type="entry name" value="beta-beta-alpha zinc fingers"/>
    <property type="match status" value="3"/>
</dbReference>
<feature type="disulfide bond" evidence="18">
    <location>
        <begin position="523"/>
        <end position="533"/>
    </location>
</feature>
<feature type="domain" description="C2H2-type" evidence="22">
    <location>
        <begin position="441"/>
        <end position="468"/>
    </location>
</feature>
<dbReference type="Pfam" id="PF12661">
    <property type="entry name" value="hEGF"/>
    <property type="match status" value="2"/>
</dbReference>
<dbReference type="PROSITE" id="PS50157">
    <property type="entry name" value="ZINC_FINGER_C2H2_2"/>
    <property type="match status" value="5"/>
</dbReference>
<dbReference type="GeneTree" id="ENSGT00940000160285"/>
<reference evidence="24" key="1">
    <citation type="submission" date="2025-08" db="UniProtKB">
        <authorList>
            <consortium name="Ensembl"/>
        </authorList>
    </citation>
    <scope>IDENTIFICATION</scope>
</reference>
<dbReference type="Pfam" id="PF07645">
    <property type="entry name" value="EGF_CA"/>
    <property type="match status" value="12"/>
</dbReference>
<evidence type="ECO:0000256" key="1">
    <source>
        <dbReference type="ARBA" id="ARBA00004123"/>
    </source>
</evidence>
<keyword evidence="14" id="KW-0804">Transcription</keyword>
<evidence type="ECO:0000313" key="25">
    <source>
        <dbReference type="Proteomes" id="UP001108240"/>
    </source>
</evidence>
<dbReference type="InterPro" id="IPR017878">
    <property type="entry name" value="TB_dom"/>
</dbReference>
<dbReference type="InterPro" id="IPR036773">
    <property type="entry name" value="TB_dom_sf"/>
</dbReference>
<feature type="domain" description="EGF-like" evidence="21">
    <location>
        <begin position="960"/>
        <end position="1001"/>
    </location>
</feature>
<evidence type="ECO:0000256" key="3">
    <source>
        <dbReference type="ARBA" id="ARBA00022525"/>
    </source>
</evidence>
<name>A0A9J8AJ43_CYPCA</name>
<feature type="domain" description="C2H2-type" evidence="22">
    <location>
        <begin position="497"/>
        <end position="524"/>
    </location>
</feature>
<dbReference type="PROSITE" id="PS01187">
    <property type="entry name" value="EGF_CA"/>
    <property type="match status" value="6"/>
</dbReference>
<feature type="disulfide bond" evidence="18">
    <location>
        <begin position="964"/>
        <end position="974"/>
    </location>
</feature>
<keyword evidence="7" id="KW-0732">Signal</keyword>
<sequence>MNSKRNNSENGAGRINPVSVPAATNSSPASASHRKQTIINSSHKGEKDECIQNTVRDKNLSISTLRTRLGPTIRSTLSAAVDTLLGEIVAVLSETQRELLTKEQENEKLKVRLEVSERELKTLQECLCSAQKLIDQLQGPFGNPSMPGPHVYATAGPVTSSRLTHRSAPEPDPRCFTGTEPELSGALGDAIHGFDSREEFKSCHLSIQADGTVTNSFYDPISVHSSNICSDMNRPGEMVDDSRRLTHARPQNPPSHTSFSVKEEQVPASGQVCLRGREAPTEAEHSAQSVCDLAYVHVVEEEGGSHSHHHQSKPTPPPPSRPHNGPSSSSSPSQGTSGLRSAQRDAPGLSMTTSRSPGVGGSSPEEPIRRSISELMGEAPGERPHLCLECGKTFRLISSLKKHLRIHTGEKPYPCTVCGRRFRESGALKTHLRIHTGEKPYSCSDCGTQFRHLDGLRKHRRTHTGEKPYVCSVCGKRLSRLQHLKHHQRIHTGERPCCCPLCHRGFKDPASLRKHLRAHQVVCPLTCMNGGVCSTRTHCLCPPGFTGRLCQFPLRTQASRGNKQPFYTLQVMPESQSLSEPGGTGGRQQMTHTHSVFTLQGAGHHSSEVQVNVRVVHTPDTSVVIHPHDQSENKPHSAKTVTRLPPQTHKPKGRCFQETTPKQACSSNPLPGLTNQEDCCGSVGNSWGQNKCYKCPSLPYAGKHQTIVEDFGSTCPQGYKRLNSTHCQDINECMMQGLCQNGECLNTQGSFRCTCKPGYVLAERTRCVASTATVEQGLCYRMVTEAGKCEHALPKRLSQEICCCTVGKAWGSNCERCPLDGTASFNKICPAGKGMSFLTYHGTLSIHPFLTSIEHINPDTEVKPPEVPVQTTTPMLLSPISTHAPRHPVIVARPTTPPIVHVPPESDSHELAQTQISPMDDCKLNRNICGHGECVNTQNGYVCHCYPGYQPHAQGKSCVDENECDLEPCGRGTCFNTVGSYRCNCHPGYKLVVHHGKRRCIDINECSKPDICGVGGHCTNLPGSYKCECLPGFRSKSRRQPLCEDIYECSDPSVCPNEQCENTVGSYECIPCQPGYQAQGGVCYDVNECQKRGVCLNGRCENLIGSYRCLCNEGFLPEADSKGCRDINECQDNRLCANGHCVNTEGSFRCQCYPGYQPTQEGSHCEDINECERASNCQRGRCINTMGSYRCECQKGYALFSGRRCQDIDECAEERSLCQPHGVCENRQGGYVCVCNDGYRLSEDKHSCEEIEIVGDKKECYLNLDDTVFCDSVLATNVTKQECCCSIGVGWGDHCEIYPCPVYHSVEYLSLCPVGRGFYHDEGPIEYGLSMRRDIDECVLFSNEICKEGRCMNTQPGFECYCQQGFYYDSNLLECIDVDECHDESLCTNGHCLNTRGSFYCTCNPPWVPDALQKKCVFPTVIGVDECQDPANCKNGHCVNTQDSYYCICTPPWILATDRNSCVTPEEQAVTGVSVVHLSDVNECEDPSYCRNGRCVNTPGSFHCICKQPHTFSAALKQCVYDDRTAAHKDICFEEVDEDHMCTMPQNDLTVTYSECCCHYGRGWGPECRTCPNRNSVLFNRLCEMHLETESDGEGDFLATFSSYNPERDSSEEDSDECSCANGRCVRSYLGTMCDCNTGFILDHSRTRCIDIDECAGRGTGQSPCKNARCINTFGSFKCHCKVGFVAARRPNVCIRARAQ</sequence>
<dbReference type="InterPro" id="IPR049883">
    <property type="entry name" value="NOTCH1_EGF-like"/>
</dbReference>
<keyword evidence="8" id="KW-0677">Repeat</keyword>
<evidence type="ECO:0000256" key="10">
    <source>
        <dbReference type="ARBA" id="ARBA00022833"/>
    </source>
</evidence>
<dbReference type="GO" id="GO:0003677">
    <property type="term" value="F:DNA binding"/>
    <property type="evidence" value="ECO:0007669"/>
    <property type="project" value="UniProtKB-KW"/>
</dbReference>
<evidence type="ECO:0000256" key="19">
    <source>
        <dbReference type="SAM" id="Coils"/>
    </source>
</evidence>
<feature type="region of interest" description="Disordered" evidence="20">
    <location>
        <begin position="301"/>
        <end position="367"/>
    </location>
</feature>
<dbReference type="CDD" id="cd00054">
    <property type="entry name" value="EGF_CA"/>
    <property type="match status" value="13"/>
</dbReference>
<dbReference type="InterPro" id="IPR009030">
    <property type="entry name" value="Growth_fac_rcpt_cys_sf"/>
</dbReference>
<feature type="domain" description="EGF-like" evidence="21">
    <location>
        <begin position="1207"/>
        <end position="1249"/>
    </location>
</feature>
<feature type="domain" description="EGF-like" evidence="21">
    <location>
        <begin position="918"/>
        <end position="959"/>
    </location>
</feature>
<keyword evidence="10" id="KW-0862">Zinc</keyword>
<dbReference type="SUPFAM" id="SSF57581">
    <property type="entry name" value="TB module/8-cys domain"/>
    <property type="match status" value="4"/>
</dbReference>
<dbReference type="InterPro" id="IPR000152">
    <property type="entry name" value="EGF-type_Asp/Asn_hydroxyl_site"/>
</dbReference>
<evidence type="ECO:0000256" key="17">
    <source>
        <dbReference type="PROSITE-ProRule" id="PRU00042"/>
    </source>
</evidence>
<dbReference type="InterPro" id="IPR013032">
    <property type="entry name" value="EGF-like_CS"/>
</dbReference>
<feature type="domain" description="EGF-like" evidence="21">
    <location>
        <begin position="1085"/>
        <end position="1118"/>
    </location>
</feature>
<feature type="domain" description="TB" evidence="23">
    <location>
        <begin position="777"/>
        <end position="829"/>
    </location>
</feature>
<feature type="domain" description="EGF-like" evidence="21">
    <location>
        <begin position="1377"/>
        <end position="1417"/>
    </location>
</feature>
<organism evidence="24 25">
    <name type="scientific">Cyprinus carpio carpio</name>
    <dbReference type="NCBI Taxonomy" id="630221"/>
    <lineage>
        <taxon>Eukaryota</taxon>
        <taxon>Metazoa</taxon>
        <taxon>Chordata</taxon>
        <taxon>Craniata</taxon>
        <taxon>Vertebrata</taxon>
        <taxon>Euteleostomi</taxon>
        <taxon>Actinopterygii</taxon>
        <taxon>Neopterygii</taxon>
        <taxon>Teleostei</taxon>
        <taxon>Ostariophysi</taxon>
        <taxon>Cypriniformes</taxon>
        <taxon>Cyprinidae</taxon>
        <taxon>Cyprininae</taxon>
        <taxon>Cyprinus</taxon>
    </lineage>
</organism>
<dbReference type="FunFam" id="3.30.160.60:FF:001344">
    <property type="entry name" value="Zinc finger protein 16 like"/>
    <property type="match status" value="1"/>
</dbReference>
<evidence type="ECO:0000259" key="21">
    <source>
        <dbReference type="PROSITE" id="PS50026"/>
    </source>
</evidence>
<dbReference type="Gene3D" id="2.10.25.10">
    <property type="entry name" value="Laminin"/>
    <property type="match status" value="16"/>
</dbReference>
<comment type="caution">
    <text evidence="18">Lacks conserved residue(s) required for the propagation of feature annotation.</text>
</comment>
<dbReference type="InterPro" id="IPR013087">
    <property type="entry name" value="Znf_C2H2_type"/>
</dbReference>
<feature type="domain" description="EGF-like" evidence="21">
    <location>
        <begin position="519"/>
        <end position="551"/>
    </location>
</feature>
<feature type="domain" description="C2H2-type" evidence="22">
    <location>
        <begin position="413"/>
        <end position="440"/>
    </location>
</feature>
<feature type="domain" description="EGF-like" evidence="21">
    <location>
        <begin position="1126"/>
        <end position="1166"/>
    </location>
</feature>
<evidence type="ECO:0000256" key="6">
    <source>
        <dbReference type="ARBA" id="ARBA00022723"/>
    </source>
</evidence>
<dbReference type="FunFam" id="2.10.25.10:FF:000019">
    <property type="entry name" value="latent-transforming growth factor beta-binding protein 1 isoform X2"/>
    <property type="match status" value="3"/>
</dbReference>
<dbReference type="SUPFAM" id="SSF57196">
    <property type="entry name" value="EGF/Laminin"/>
    <property type="match status" value="6"/>
</dbReference>
<dbReference type="FunFam" id="2.10.25.10:FF:000068">
    <property type="entry name" value="Latent transforming growth factor beta binding protein 3"/>
    <property type="match status" value="2"/>
</dbReference>
<dbReference type="Gene3D" id="3.30.160.60">
    <property type="entry name" value="Classic Zinc Finger"/>
    <property type="match status" value="5"/>
</dbReference>
<dbReference type="PROSITE" id="PS00022">
    <property type="entry name" value="EGF_1"/>
    <property type="match status" value="1"/>
</dbReference>
<dbReference type="Proteomes" id="UP001108240">
    <property type="component" value="Unplaced"/>
</dbReference>
<feature type="domain" description="TB" evidence="23">
    <location>
        <begin position="1258"/>
        <end position="1312"/>
    </location>
</feature>
<evidence type="ECO:0000256" key="18">
    <source>
        <dbReference type="PROSITE-ProRule" id="PRU00076"/>
    </source>
</evidence>
<dbReference type="GO" id="GO:0048731">
    <property type="term" value="P:system development"/>
    <property type="evidence" value="ECO:0007669"/>
    <property type="project" value="UniProtKB-ARBA"/>
</dbReference>
<keyword evidence="12" id="KW-0238">DNA-binding</keyword>
<dbReference type="PROSITE" id="PS01186">
    <property type="entry name" value="EGF_2"/>
    <property type="match status" value="8"/>
</dbReference>
<dbReference type="InterPro" id="IPR026823">
    <property type="entry name" value="cEGF"/>
</dbReference>
<dbReference type="PROSITE" id="PS51364">
    <property type="entry name" value="TB"/>
    <property type="match status" value="4"/>
</dbReference>
<evidence type="ECO:0000256" key="5">
    <source>
        <dbReference type="ARBA" id="ARBA00022536"/>
    </source>
</evidence>
<feature type="compositionally biased region" description="Low complexity" evidence="20">
    <location>
        <begin position="17"/>
        <end position="31"/>
    </location>
</feature>
<keyword evidence="19" id="KW-0175">Coiled coil</keyword>
<dbReference type="Pfam" id="PF00683">
    <property type="entry name" value="TB"/>
    <property type="match status" value="4"/>
</dbReference>
<dbReference type="PROSITE" id="PS50026">
    <property type="entry name" value="EGF_3"/>
    <property type="match status" value="13"/>
</dbReference>
<dbReference type="Ensembl" id="ENSCCRT00000200785.1">
    <property type="protein sequence ID" value="ENSCCRP00000145164.1"/>
    <property type="gene ID" value="ENSCCRG00000041814.2"/>
</dbReference>
<feature type="domain" description="EGF-like" evidence="21">
    <location>
        <begin position="1651"/>
        <end position="1692"/>
    </location>
</feature>
<dbReference type="PROSITE" id="PS00028">
    <property type="entry name" value="ZINC_FINGER_C2H2_1"/>
    <property type="match status" value="5"/>
</dbReference>
<dbReference type="PROSITE" id="PS00010">
    <property type="entry name" value="ASX_HYDROXYL"/>
    <property type="match status" value="13"/>
</dbReference>
<evidence type="ECO:0000256" key="16">
    <source>
        <dbReference type="ARBA" id="ARBA00023242"/>
    </source>
</evidence>
<evidence type="ECO:0000256" key="8">
    <source>
        <dbReference type="ARBA" id="ARBA00022737"/>
    </source>
</evidence>
<feature type="domain" description="EGF-like" evidence="21">
    <location>
        <begin position="1480"/>
        <end position="1520"/>
    </location>
</feature>
<keyword evidence="11" id="KW-0805">Transcription regulation</keyword>
<dbReference type="GO" id="GO:0005509">
    <property type="term" value="F:calcium ion binding"/>
    <property type="evidence" value="ECO:0007669"/>
    <property type="project" value="InterPro"/>
</dbReference>
<dbReference type="FunFam" id="3.30.160.60:FF:000912">
    <property type="entry name" value="Zinc finger protein 660"/>
    <property type="match status" value="1"/>
</dbReference>
<evidence type="ECO:0000256" key="7">
    <source>
        <dbReference type="ARBA" id="ARBA00022729"/>
    </source>
</evidence>
<feature type="domain" description="C2H2-type" evidence="22">
    <location>
        <begin position="469"/>
        <end position="496"/>
    </location>
</feature>
<dbReference type="GO" id="GO:0005634">
    <property type="term" value="C:nucleus"/>
    <property type="evidence" value="ECO:0007669"/>
    <property type="project" value="UniProtKB-SubCell"/>
</dbReference>
<dbReference type="Pfam" id="PF12662">
    <property type="entry name" value="cEGF"/>
    <property type="match status" value="1"/>
</dbReference>
<feature type="compositionally biased region" description="Low complexity" evidence="20">
    <location>
        <begin position="322"/>
        <end position="333"/>
    </location>
</feature>
<keyword evidence="6" id="KW-0479">Metal-binding</keyword>
<feature type="region of interest" description="Disordered" evidence="20">
    <location>
        <begin position="625"/>
        <end position="656"/>
    </location>
</feature>
<keyword evidence="25" id="KW-1185">Reference proteome</keyword>
<feature type="domain" description="TB" evidence="23">
    <location>
        <begin position="1530"/>
        <end position="1583"/>
    </location>
</feature>
<dbReference type="InterPro" id="IPR036236">
    <property type="entry name" value="Znf_C2H2_sf"/>
</dbReference>
<feature type="domain" description="C2H2-type" evidence="22">
    <location>
        <begin position="385"/>
        <end position="412"/>
    </location>
</feature>
<keyword evidence="9 17" id="KW-0863">Zinc-finger</keyword>
<dbReference type="FunFam" id="2.10.25.10:FF:000017">
    <property type="entry name" value="latent-transforming growth factor beta-binding protein 4 isoform X1"/>
    <property type="match status" value="1"/>
</dbReference>
<evidence type="ECO:0000256" key="2">
    <source>
        <dbReference type="ARBA" id="ARBA00004498"/>
    </source>
</evidence>
<dbReference type="InterPro" id="IPR018097">
    <property type="entry name" value="EGF_Ca-bd_CS"/>
</dbReference>
<dbReference type="PANTHER" id="PTHR47333:SF4">
    <property type="entry name" value="EGF-LIKE DOMAIN-CONTAINING PROTEIN"/>
    <property type="match status" value="1"/>
</dbReference>
<proteinExistence type="predicted"/>
<comment type="subcellular location">
    <subcellularLocation>
        <location evidence="1">Nucleus</location>
    </subcellularLocation>
    <subcellularLocation>
        <location evidence="2">Secreted</location>
        <location evidence="2">Extracellular space</location>
        <location evidence="2">Extracellular matrix</location>
    </subcellularLocation>
</comment>
<evidence type="ECO:0000313" key="24">
    <source>
        <dbReference type="Ensembl" id="ENSCCRP00000145164.1"/>
    </source>
</evidence>
<feature type="compositionally biased region" description="Polar residues" evidence="20">
    <location>
        <begin position="1"/>
        <end position="10"/>
    </location>
</feature>
<evidence type="ECO:0000256" key="15">
    <source>
        <dbReference type="ARBA" id="ARBA00023180"/>
    </source>
</evidence>
<dbReference type="FunFam" id="2.10.25.10:FF:000005">
    <property type="entry name" value="Fibrillin 2"/>
    <property type="match status" value="1"/>
</dbReference>
<dbReference type="FunFam" id="3.30.160.60:FF:002343">
    <property type="entry name" value="Zinc finger protein 33A"/>
    <property type="match status" value="1"/>
</dbReference>
<feature type="coiled-coil region" evidence="19">
    <location>
        <begin position="92"/>
        <end position="126"/>
    </location>
</feature>
<feature type="domain" description="EGF-like" evidence="21">
    <location>
        <begin position="1002"/>
        <end position="1044"/>
    </location>
</feature>
<dbReference type="PANTHER" id="PTHR47333">
    <property type="entry name" value="VON WILLEBRAND FACTOR C AND EGF DOMAIN-CONTAINING PROTEIN"/>
    <property type="match status" value="1"/>
</dbReference>
<reference evidence="24" key="2">
    <citation type="submission" date="2025-09" db="UniProtKB">
        <authorList>
            <consortium name="Ensembl"/>
        </authorList>
    </citation>
    <scope>IDENTIFICATION</scope>
</reference>
<feature type="domain" description="TB" evidence="23">
    <location>
        <begin position="653"/>
        <end position="696"/>
    </location>
</feature>
<feature type="region of interest" description="Disordered" evidence="20">
    <location>
        <begin position="245"/>
        <end position="266"/>
    </location>
</feature>
<evidence type="ECO:0000256" key="12">
    <source>
        <dbReference type="ARBA" id="ARBA00023125"/>
    </source>
</evidence>
<feature type="region of interest" description="Disordered" evidence="20">
    <location>
        <begin position="1"/>
        <end position="49"/>
    </location>
</feature>
<keyword evidence="3" id="KW-0964">Secreted</keyword>
<dbReference type="FunFam" id="3.30.160.60:FF:000054">
    <property type="entry name" value="Zinc finger protein 711"/>
    <property type="match status" value="1"/>
</dbReference>
<evidence type="ECO:0000256" key="9">
    <source>
        <dbReference type="ARBA" id="ARBA00022771"/>
    </source>
</evidence>
<dbReference type="FunFam" id="2.10.25.10:FF:000014">
    <property type="entry name" value="Latent-transforming growth factor beta-binding protein 3"/>
    <property type="match status" value="1"/>
</dbReference>
<keyword evidence="4" id="KW-0272">Extracellular matrix</keyword>
<keyword evidence="13 18" id="KW-1015">Disulfide bond</keyword>
<dbReference type="SMART" id="SM00355">
    <property type="entry name" value="ZnF_C2H2"/>
    <property type="match status" value="5"/>
</dbReference>
<evidence type="ECO:0000259" key="23">
    <source>
        <dbReference type="PROSITE" id="PS51364"/>
    </source>
</evidence>
<evidence type="ECO:0000256" key="14">
    <source>
        <dbReference type="ARBA" id="ARBA00023163"/>
    </source>
</evidence>
<dbReference type="FunFam" id="2.10.25.10:FF:000056">
    <property type="entry name" value="Latent-transforming growth factor beta-binding protein 3 isoform 2"/>
    <property type="match status" value="1"/>
</dbReference>
<dbReference type="InterPro" id="IPR000742">
    <property type="entry name" value="EGF"/>
</dbReference>
<dbReference type="SMART" id="SM00181">
    <property type="entry name" value="EGF"/>
    <property type="match status" value="16"/>
</dbReference>
<dbReference type="InterPro" id="IPR001881">
    <property type="entry name" value="EGF-like_Ca-bd_dom"/>
</dbReference>
<feature type="disulfide bond" evidence="18">
    <location>
        <begin position="541"/>
        <end position="550"/>
    </location>
</feature>
<dbReference type="FunFam" id="3.90.290.10:FF:000002">
    <property type="entry name" value="Latent-transforming growth factor beta-binding protein 3 isoform 1"/>
    <property type="match status" value="1"/>
</dbReference>
<keyword evidence="16" id="KW-0539">Nucleus</keyword>
<feature type="domain" description="EGF-like" evidence="21">
    <location>
        <begin position="1167"/>
        <end position="1206"/>
    </location>
</feature>
<feature type="domain" description="EGF-like" evidence="21">
    <location>
        <begin position="729"/>
        <end position="768"/>
    </location>
</feature>
<evidence type="ECO:0000256" key="11">
    <source>
        <dbReference type="ARBA" id="ARBA00023015"/>
    </source>
</evidence>
<keyword evidence="5 18" id="KW-0245">EGF-like domain</keyword>
<dbReference type="SMART" id="SM00179">
    <property type="entry name" value="EGF_CA"/>
    <property type="match status" value="15"/>
</dbReference>
<dbReference type="SUPFAM" id="SSF57184">
    <property type="entry name" value="Growth factor receptor domain"/>
    <property type="match status" value="3"/>
</dbReference>
<dbReference type="Pfam" id="PF00096">
    <property type="entry name" value="zf-C2H2"/>
    <property type="match status" value="5"/>
</dbReference>
<protein>
    <submittedName>
        <fullName evidence="24">Latent transforming growth factor beta binding protein 3</fullName>
    </submittedName>
</protein>